<dbReference type="InterPro" id="IPR041602">
    <property type="entry name" value="Quercetinase_C"/>
</dbReference>
<protein>
    <submittedName>
        <fullName evidence="6">Pirin family protein</fullName>
    </submittedName>
</protein>
<evidence type="ECO:0000259" key="5">
    <source>
        <dbReference type="Pfam" id="PF17954"/>
    </source>
</evidence>
<evidence type="ECO:0000256" key="2">
    <source>
        <dbReference type="RuleBase" id="RU003457"/>
    </source>
</evidence>
<dbReference type="Gene3D" id="2.60.120.10">
    <property type="entry name" value="Jelly Rolls"/>
    <property type="match status" value="2"/>
</dbReference>
<dbReference type="InterPro" id="IPR003829">
    <property type="entry name" value="Pirin_N_dom"/>
</dbReference>
<dbReference type="Pfam" id="PF17954">
    <property type="entry name" value="Pirin_C_2"/>
    <property type="match status" value="1"/>
</dbReference>
<reference evidence="6 7" key="1">
    <citation type="submission" date="2018-08" db="EMBL/GenBank/DDBJ databases">
        <title>Lysobacter soli KCTC 22011, whole genome shotgun sequence.</title>
        <authorList>
            <person name="Zhang X."/>
            <person name="Feng G."/>
            <person name="Zhu H."/>
        </authorList>
    </citation>
    <scope>NUCLEOTIDE SEQUENCE [LARGE SCALE GENOMIC DNA]</scope>
    <source>
        <strain evidence="6 7">KCTC 22011</strain>
    </source>
</reference>
<name>A0A3D8V8C9_9GAMM</name>
<dbReference type="AlphaFoldDB" id="A0A3D8V8C9"/>
<feature type="domain" description="Pirin N-terminal" evidence="4">
    <location>
        <begin position="10"/>
        <end position="119"/>
    </location>
</feature>
<dbReference type="PIRSF" id="PIRSF006232">
    <property type="entry name" value="Pirin"/>
    <property type="match status" value="1"/>
</dbReference>
<evidence type="ECO:0000313" key="7">
    <source>
        <dbReference type="Proteomes" id="UP000256829"/>
    </source>
</evidence>
<comment type="caution">
    <text evidence="6">The sequence shown here is derived from an EMBL/GenBank/DDBJ whole genome shotgun (WGS) entry which is preliminary data.</text>
</comment>
<keyword evidence="7" id="KW-1185">Reference proteome</keyword>
<dbReference type="InterPro" id="IPR011051">
    <property type="entry name" value="RmlC_Cupin_sf"/>
</dbReference>
<dbReference type="EMBL" id="QTJR01000015">
    <property type="protein sequence ID" value="RDY65680.1"/>
    <property type="molecule type" value="Genomic_DNA"/>
</dbReference>
<evidence type="ECO:0000256" key="1">
    <source>
        <dbReference type="ARBA" id="ARBA00008416"/>
    </source>
</evidence>
<dbReference type="InterPro" id="IPR014710">
    <property type="entry name" value="RmlC-like_jellyroll"/>
</dbReference>
<proteinExistence type="inferred from homology"/>
<feature type="region of interest" description="Disordered" evidence="3">
    <location>
        <begin position="1"/>
        <end position="20"/>
    </location>
</feature>
<gene>
    <name evidence="6" type="ORF">DX912_16330</name>
</gene>
<dbReference type="SUPFAM" id="SSF51182">
    <property type="entry name" value="RmlC-like cupins"/>
    <property type="match status" value="1"/>
</dbReference>
<evidence type="ECO:0000259" key="4">
    <source>
        <dbReference type="Pfam" id="PF02678"/>
    </source>
</evidence>
<dbReference type="Pfam" id="PF02678">
    <property type="entry name" value="Pirin"/>
    <property type="match status" value="1"/>
</dbReference>
<dbReference type="Proteomes" id="UP000256829">
    <property type="component" value="Unassembled WGS sequence"/>
</dbReference>
<organism evidence="6 7">
    <name type="scientific">Lysobacter soli</name>
    <dbReference type="NCBI Taxonomy" id="453783"/>
    <lineage>
        <taxon>Bacteria</taxon>
        <taxon>Pseudomonadati</taxon>
        <taxon>Pseudomonadota</taxon>
        <taxon>Gammaproteobacteria</taxon>
        <taxon>Lysobacterales</taxon>
        <taxon>Lysobacteraceae</taxon>
        <taxon>Lysobacter</taxon>
    </lineage>
</organism>
<accession>A0A3D8V8C9</accession>
<evidence type="ECO:0000313" key="6">
    <source>
        <dbReference type="EMBL" id="RDY65680.1"/>
    </source>
</evidence>
<dbReference type="PANTHER" id="PTHR43212">
    <property type="entry name" value="QUERCETIN 2,3-DIOXYGENASE"/>
    <property type="match status" value="1"/>
</dbReference>
<dbReference type="RefSeq" id="WP_115844235.1">
    <property type="nucleotide sequence ID" value="NZ_CP183976.1"/>
</dbReference>
<evidence type="ECO:0000256" key="3">
    <source>
        <dbReference type="SAM" id="MobiDB-lite"/>
    </source>
</evidence>
<sequence length="236" mass="25314">MIVQRPSSERGQSAASGRDSRHAFSFGGHYDPQWMGFGPLRVLNEDRLDPGAGFDTARHANMELLAFVVSGELTHEDAIGGNGVVRTGELQWLSAGHGAEHAERNASVAEPLHLLQLWIQPSRLNHEPAYARRAAAPADARGWTLLASGDGADGSLAIRQDVRVLQVRLDRGEAAEVAMDPSRLYWVQVVEGEATANDGIPLRPGDALGVHDEAGTLRLTGASDGRALILLLDLPQ</sequence>
<dbReference type="InterPro" id="IPR012093">
    <property type="entry name" value="Pirin"/>
</dbReference>
<dbReference type="PANTHER" id="PTHR43212:SF2">
    <property type="entry name" value="PIRIN-LIKE PROTEIN YHAK"/>
    <property type="match status" value="1"/>
</dbReference>
<comment type="similarity">
    <text evidence="1 2">Belongs to the pirin family.</text>
</comment>
<feature type="domain" description="Quercetin 2,3-dioxygenase C-terminal cupin" evidence="5">
    <location>
        <begin position="145"/>
        <end position="234"/>
    </location>
</feature>
<feature type="compositionally biased region" description="Polar residues" evidence="3">
    <location>
        <begin position="1"/>
        <end position="15"/>
    </location>
</feature>